<evidence type="ECO:0000259" key="7">
    <source>
        <dbReference type="Pfam" id="PF08323"/>
    </source>
</evidence>
<evidence type="ECO:0000256" key="1">
    <source>
        <dbReference type="ARBA" id="ARBA00001478"/>
    </source>
</evidence>
<dbReference type="Pfam" id="PF13692">
    <property type="entry name" value="Glyco_trans_1_4"/>
    <property type="match status" value="1"/>
</dbReference>
<dbReference type="NCBIfam" id="TIGR02095">
    <property type="entry name" value="glgA"/>
    <property type="match status" value="1"/>
</dbReference>
<dbReference type="Pfam" id="PF08323">
    <property type="entry name" value="Glyco_transf_5"/>
    <property type="match status" value="1"/>
</dbReference>
<evidence type="ECO:0000256" key="5">
    <source>
        <dbReference type="ARBA" id="ARBA00023056"/>
    </source>
</evidence>
<evidence type="ECO:0000256" key="3">
    <source>
        <dbReference type="ARBA" id="ARBA00022676"/>
    </source>
</evidence>
<comment type="catalytic activity">
    <reaction evidence="1 6">
        <text>[(1-&gt;4)-alpha-D-glucosyl](n) + ADP-alpha-D-glucose = [(1-&gt;4)-alpha-D-glucosyl](n+1) + ADP + H(+)</text>
        <dbReference type="Rhea" id="RHEA:18189"/>
        <dbReference type="Rhea" id="RHEA-COMP:9584"/>
        <dbReference type="Rhea" id="RHEA-COMP:9587"/>
        <dbReference type="ChEBI" id="CHEBI:15378"/>
        <dbReference type="ChEBI" id="CHEBI:15444"/>
        <dbReference type="ChEBI" id="CHEBI:57498"/>
        <dbReference type="ChEBI" id="CHEBI:456216"/>
        <dbReference type="EC" id="2.4.1.21"/>
    </reaction>
</comment>
<evidence type="ECO:0000256" key="4">
    <source>
        <dbReference type="ARBA" id="ARBA00022679"/>
    </source>
</evidence>
<dbReference type="GO" id="GO:0004373">
    <property type="term" value="F:alpha-1,4-glucan glucosyltransferase (UDP-glucose donor) activity"/>
    <property type="evidence" value="ECO:0007669"/>
    <property type="project" value="InterPro"/>
</dbReference>
<accession>A0A562T218</accession>
<dbReference type="Proteomes" id="UP000316778">
    <property type="component" value="Unassembled WGS sequence"/>
</dbReference>
<comment type="pathway">
    <text evidence="6">Glycan biosynthesis; glycogen biosynthesis.</text>
</comment>
<dbReference type="CDD" id="cd03791">
    <property type="entry name" value="GT5_Glycogen_synthase_DULL1-like"/>
    <property type="match status" value="1"/>
</dbReference>
<evidence type="ECO:0000313" key="9">
    <source>
        <dbReference type="Proteomes" id="UP000316778"/>
    </source>
</evidence>
<evidence type="ECO:0000256" key="2">
    <source>
        <dbReference type="ARBA" id="ARBA00010281"/>
    </source>
</evidence>
<dbReference type="HAMAP" id="MF_00484">
    <property type="entry name" value="Glycogen_synth"/>
    <property type="match status" value="1"/>
</dbReference>
<comment type="similarity">
    <text evidence="2 6">Belongs to the glycosyltransferase 1 family. Bacterial/plant glycogen synthase subfamily.</text>
</comment>
<keyword evidence="4 6" id="KW-0808">Transferase</keyword>
<keyword evidence="3 6" id="KW-0328">Glycosyltransferase</keyword>
<feature type="binding site" evidence="6">
    <location>
        <position position="15"/>
    </location>
    <ligand>
        <name>ADP-alpha-D-glucose</name>
        <dbReference type="ChEBI" id="CHEBI:57498"/>
    </ligand>
</feature>
<dbReference type="GO" id="GO:0009011">
    <property type="term" value="F:alpha-1,4-glucan glucosyltransferase (ADP-glucose donor) activity"/>
    <property type="evidence" value="ECO:0007669"/>
    <property type="project" value="UniProtKB-UniRule"/>
</dbReference>
<evidence type="ECO:0000256" key="6">
    <source>
        <dbReference type="HAMAP-Rule" id="MF_00484"/>
    </source>
</evidence>
<dbReference type="PANTHER" id="PTHR45825">
    <property type="entry name" value="GRANULE-BOUND STARCH SYNTHASE 1, CHLOROPLASTIC/AMYLOPLASTIC"/>
    <property type="match status" value="1"/>
</dbReference>
<evidence type="ECO:0000313" key="8">
    <source>
        <dbReference type="EMBL" id="TWI86906.1"/>
    </source>
</evidence>
<dbReference type="OrthoDB" id="9808590at2"/>
<name>A0A562T218_CHIJA</name>
<keyword evidence="5 6" id="KW-0320">Glycogen biosynthesis</keyword>
<organism evidence="8 9">
    <name type="scientific">Chitinophaga japonensis</name>
    <name type="common">Flexibacter japonensis</name>
    <dbReference type="NCBI Taxonomy" id="104662"/>
    <lineage>
        <taxon>Bacteria</taxon>
        <taxon>Pseudomonadati</taxon>
        <taxon>Bacteroidota</taxon>
        <taxon>Chitinophagia</taxon>
        <taxon>Chitinophagales</taxon>
        <taxon>Chitinophagaceae</taxon>
        <taxon>Chitinophaga</taxon>
    </lineage>
</organism>
<feature type="domain" description="Starch synthase catalytic" evidence="7">
    <location>
        <begin position="3"/>
        <end position="232"/>
    </location>
</feature>
<reference evidence="8 9" key="1">
    <citation type="journal article" date="2013" name="Stand. Genomic Sci.">
        <title>Genomic Encyclopedia of Type Strains, Phase I: The one thousand microbial genomes (KMG-I) project.</title>
        <authorList>
            <person name="Kyrpides N.C."/>
            <person name="Woyke T."/>
            <person name="Eisen J.A."/>
            <person name="Garrity G."/>
            <person name="Lilburn T.G."/>
            <person name="Beck B.J."/>
            <person name="Whitman W.B."/>
            <person name="Hugenholtz P."/>
            <person name="Klenk H.P."/>
        </authorList>
    </citation>
    <scope>NUCLEOTIDE SEQUENCE [LARGE SCALE GENOMIC DNA]</scope>
    <source>
        <strain evidence="8 9">DSM 13484</strain>
    </source>
</reference>
<proteinExistence type="inferred from homology"/>
<dbReference type="Gene3D" id="3.40.50.2000">
    <property type="entry name" value="Glycogen Phosphorylase B"/>
    <property type="match status" value="2"/>
</dbReference>
<keyword evidence="9" id="KW-1185">Reference proteome</keyword>
<dbReference type="SUPFAM" id="SSF53756">
    <property type="entry name" value="UDP-Glycosyltransferase/glycogen phosphorylase"/>
    <property type="match status" value="1"/>
</dbReference>
<dbReference type="EC" id="2.4.1.21" evidence="6"/>
<dbReference type="AlphaFoldDB" id="A0A562T218"/>
<dbReference type="EMBL" id="VLLG01000004">
    <property type="protein sequence ID" value="TWI86906.1"/>
    <property type="molecule type" value="Genomic_DNA"/>
</dbReference>
<sequence>MEVLHVSAECYPVAKVGGLGDVVGALPKYQYQAGCIAKVVIPAYKSRFFDTHEFDIVHQAGMWLGHQWFHFNVWKEKHNVLGFDLYLLDIPGLLDKEGVYGHYNDTERFLGFQVAVLDWVNEWQHRPDVIHCHDHHTGLIPFLLSYGYKYGRLRELPSVLTIHNAQYQGQFGWDRQYLLPSFDLWKSGMLDWNGAINPLAAAIKCAWRVTTVSPSYMEELFTSANGLEGLLSHERAKTAGILNGIDSQVWDPATDPMLPAHYDINTFAAGKEANKQHLCHEFGFDPALPLVSFIGRLVGDKGADLLPEIIGRSLYELPGRVNFMVLGSGDPHVEWSLQQTRQFAGHRFNVQIGYNEALAHRVYAASDFLLMPSRVEPCGLNQLYALRYGTVPIVRSIGGLKDTVTDIGDENGFGIRFIHAVGWDACRAIGRAVALYEDQELTLQDIRAYMMQLDHSWDAAARDYLKLYQTIVI</sequence>
<dbReference type="GO" id="GO:0005978">
    <property type="term" value="P:glycogen biosynthetic process"/>
    <property type="evidence" value="ECO:0007669"/>
    <property type="project" value="UniProtKB-UniRule"/>
</dbReference>
<comment type="caution">
    <text evidence="8">The sequence shown here is derived from an EMBL/GenBank/DDBJ whole genome shotgun (WGS) entry which is preliminary data.</text>
</comment>
<dbReference type="PANTHER" id="PTHR45825:SF11">
    <property type="entry name" value="ALPHA AMYLASE DOMAIN-CONTAINING PROTEIN"/>
    <property type="match status" value="1"/>
</dbReference>
<dbReference type="InterPro" id="IPR011835">
    <property type="entry name" value="GS/SS"/>
</dbReference>
<dbReference type="UniPathway" id="UPA00164"/>
<dbReference type="InterPro" id="IPR013534">
    <property type="entry name" value="Starch_synth_cat_dom"/>
</dbReference>
<comment type="function">
    <text evidence="6">Synthesizes alpha-1,4-glucan chains using ADP-glucose.</text>
</comment>
<dbReference type="RefSeq" id="WP_145717077.1">
    <property type="nucleotide sequence ID" value="NZ_BAAAFY010000004.1"/>
</dbReference>
<gene>
    <name evidence="6" type="primary">glgA</name>
    <name evidence="8" type="ORF">LX66_4173</name>
</gene>
<protein>
    <recommendedName>
        <fullName evidence="6">Glycogen synthase</fullName>
        <ecNumber evidence="6">2.4.1.21</ecNumber>
    </recommendedName>
    <alternativeName>
        <fullName evidence="6">Starch [bacterial glycogen] synthase</fullName>
    </alternativeName>
</protein>